<dbReference type="Gene3D" id="3.30.530.20">
    <property type="match status" value="1"/>
</dbReference>
<comment type="similarity">
    <text evidence="1">Belongs to the AHA1 family.</text>
</comment>
<accession>A0ABW0TM36</accession>
<evidence type="ECO:0000313" key="4">
    <source>
        <dbReference type="Proteomes" id="UP001596109"/>
    </source>
</evidence>
<dbReference type="InterPro" id="IPR013538">
    <property type="entry name" value="ASHA1/2-like_C"/>
</dbReference>
<evidence type="ECO:0000259" key="2">
    <source>
        <dbReference type="Pfam" id="PF08327"/>
    </source>
</evidence>
<comment type="caution">
    <text evidence="3">The sequence shown here is derived from an EMBL/GenBank/DDBJ whole genome shotgun (WGS) entry which is preliminary data.</text>
</comment>
<sequence>MSKNENFAEVRKNVMIHAPIEKVWEYVATAEGIAAWFMPNDMEPIEGKEFIIQAGPWGNSACKVTEVSPPNRLSFEWGKDWLITFELKATENGTELTLIHAGWNEEEQTEFGESHLEVRSRMSYGWDGLVLKLKNVVEA</sequence>
<dbReference type="InterPro" id="IPR023393">
    <property type="entry name" value="START-like_dom_sf"/>
</dbReference>
<organism evidence="3 4">
    <name type="scientific">Sporosarcina soli</name>
    <dbReference type="NCBI Taxonomy" id="334736"/>
    <lineage>
        <taxon>Bacteria</taxon>
        <taxon>Bacillati</taxon>
        <taxon>Bacillota</taxon>
        <taxon>Bacilli</taxon>
        <taxon>Bacillales</taxon>
        <taxon>Caryophanaceae</taxon>
        <taxon>Sporosarcina</taxon>
    </lineage>
</organism>
<feature type="domain" description="Activator of Hsp90 ATPase homologue 1/2-like C-terminal" evidence="2">
    <location>
        <begin position="18"/>
        <end position="138"/>
    </location>
</feature>
<name>A0ABW0TM36_9BACL</name>
<dbReference type="SUPFAM" id="SSF55961">
    <property type="entry name" value="Bet v1-like"/>
    <property type="match status" value="1"/>
</dbReference>
<dbReference type="RefSeq" id="WP_381437125.1">
    <property type="nucleotide sequence ID" value="NZ_JBHSNO010000008.1"/>
</dbReference>
<reference evidence="4" key="1">
    <citation type="journal article" date="2019" name="Int. J. Syst. Evol. Microbiol.">
        <title>The Global Catalogue of Microorganisms (GCM) 10K type strain sequencing project: providing services to taxonomists for standard genome sequencing and annotation.</title>
        <authorList>
            <consortium name="The Broad Institute Genomics Platform"/>
            <consortium name="The Broad Institute Genome Sequencing Center for Infectious Disease"/>
            <person name="Wu L."/>
            <person name="Ma J."/>
        </authorList>
    </citation>
    <scope>NUCLEOTIDE SEQUENCE [LARGE SCALE GENOMIC DNA]</scope>
    <source>
        <strain evidence="4">CGMCC 4.1434</strain>
    </source>
</reference>
<dbReference type="Pfam" id="PF08327">
    <property type="entry name" value="AHSA1"/>
    <property type="match status" value="1"/>
</dbReference>
<dbReference type="Proteomes" id="UP001596109">
    <property type="component" value="Unassembled WGS sequence"/>
</dbReference>
<dbReference type="CDD" id="cd07814">
    <property type="entry name" value="SRPBCC_CalC_Aha1-like"/>
    <property type="match status" value="1"/>
</dbReference>
<evidence type="ECO:0000313" key="3">
    <source>
        <dbReference type="EMBL" id="MFC5590521.1"/>
    </source>
</evidence>
<evidence type="ECO:0000256" key="1">
    <source>
        <dbReference type="ARBA" id="ARBA00006817"/>
    </source>
</evidence>
<proteinExistence type="inferred from homology"/>
<gene>
    <name evidence="3" type="ORF">ACFPRA_16565</name>
</gene>
<dbReference type="EMBL" id="JBHSNO010000008">
    <property type="protein sequence ID" value="MFC5590521.1"/>
    <property type="molecule type" value="Genomic_DNA"/>
</dbReference>
<protein>
    <submittedName>
        <fullName evidence="3">SRPBCC domain-containing protein</fullName>
    </submittedName>
</protein>
<keyword evidence="4" id="KW-1185">Reference proteome</keyword>